<dbReference type="SFLD" id="SFLDG01129">
    <property type="entry name" value="C1.5:_HAD__Beta-PGM__Phosphata"/>
    <property type="match status" value="1"/>
</dbReference>
<gene>
    <name evidence="11" type="primary">cbbZ</name>
    <name evidence="11" type="ORF">GCM10017056_25170</name>
</gene>
<dbReference type="SFLD" id="SFLDS00003">
    <property type="entry name" value="Haloacid_Dehalogenase"/>
    <property type="match status" value="1"/>
</dbReference>
<proteinExistence type="inferred from homology"/>
<organism evidence="11 12">
    <name type="scientific">Seohaeicola zhoushanensis</name>
    <dbReference type="NCBI Taxonomy" id="1569283"/>
    <lineage>
        <taxon>Bacteria</taxon>
        <taxon>Pseudomonadati</taxon>
        <taxon>Pseudomonadota</taxon>
        <taxon>Alphaproteobacteria</taxon>
        <taxon>Rhodobacterales</taxon>
        <taxon>Roseobacteraceae</taxon>
        <taxon>Seohaeicola</taxon>
    </lineage>
</organism>
<keyword evidence="6 10" id="KW-0479">Metal-binding</keyword>
<dbReference type="GO" id="GO:0005829">
    <property type="term" value="C:cytosol"/>
    <property type="evidence" value="ECO:0007669"/>
    <property type="project" value="TreeGrafter"/>
</dbReference>
<evidence type="ECO:0000256" key="9">
    <source>
        <dbReference type="ARBA" id="ARBA00023277"/>
    </source>
</evidence>
<accession>A0A8J3GX85</accession>
<dbReference type="Gene3D" id="1.10.150.240">
    <property type="entry name" value="Putative phosphatase, domain 2"/>
    <property type="match status" value="1"/>
</dbReference>
<feature type="binding site" evidence="10">
    <location>
        <position position="179"/>
    </location>
    <ligand>
        <name>Mg(2+)</name>
        <dbReference type="ChEBI" id="CHEBI:18420"/>
    </ligand>
</feature>
<dbReference type="PANTHER" id="PTHR43434">
    <property type="entry name" value="PHOSPHOGLYCOLATE PHOSPHATASE"/>
    <property type="match status" value="1"/>
</dbReference>
<dbReference type="InterPro" id="IPR050155">
    <property type="entry name" value="HAD-like_hydrolase_sf"/>
</dbReference>
<dbReference type="InterPro" id="IPR006439">
    <property type="entry name" value="HAD-SF_hydro_IA"/>
</dbReference>
<evidence type="ECO:0000256" key="1">
    <source>
        <dbReference type="ARBA" id="ARBA00000830"/>
    </source>
</evidence>
<keyword evidence="7 10" id="KW-0378">Hydrolase</keyword>
<dbReference type="EC" id="3.1.3.18" evidence="5 10"/>
<dbReference type="HAMAP" id="MF_00495">
    <property type="entry name" value="GPH_hydrolase_bact"/>
    <property type="match status" value="1"/>
</dbReference>
<dbReference type="EMBL" id="BNCJ01000006">
    <property type="protein sequence ID" value="GHF52571.1"/>
    <property type="molecule type" value="Genomic_DNA"/>
</dbReference>
<dbReference type="NCBIfam" id="TIGR01509">
    <property type="entry name" value="HAD-SF-IA-v3"/>
    <property type="match status" value="1"/>
</dbReference>
<dbReference type="InterPro" id="IPR037512">
    <property type="entry name" value="PGPase_prok"/>
</dbReference>
<dbReference type="RefSeq" id="WP_189680448.1">
    <property type="nucleotide sequence ID" value="NZ_BNCJ01000006.1"/>
</dbReference>
<dbReference type="SUPFAM" id="SSF56784">
    <property type="entry name" value="HAD-like"/>
    <property type="match status" value="1"/>
</dbReference>
<dbReference type="GO" id="GO:0046872">
    <property type="term" value="F:metal ion binding"/>
    <property type="evidence" value="ECO:0007669"/>
    <property type="project" value="UniProtKB-KW"/>
</dbReference>
<protein>
    <recommendedName>
        <fullName evidence="5 10">Phosphoglycolate phosphatase</fullName>
        <shortName evidence="10">PGP</shortName>
        <shortName evidence="10">PGPase</shortName>
        <ecNumber evidence="5 10">3.1.3.18</ecNumber>
    </recommendedName>
</protein>
<dbReference type="InterPro" id="IPR036412">
    <property type="entry name" value="HAD-like_sf"/>
</dbReference>
<name>A0A8J3GX85_9RHOB</name>
<evidence type="ECO:0000313" key="11">
    <source>
        <dbReference type="EMBL" id="GHF52571.1"/>
    </source>
</evidence>
<comment type="caution">
    <text evidence="11">The sequence shown here is derived from an EMBL/GenBank/DDBJ whole genome shotgun (WGS) entry which is preliminary data.</text>
</comment>
<dbReference type="AlphaFoldDB" id="A0A8J3GX85"/>
<dbReference type="SFLD" id="SFLDG01135">
    <property type="entry name" value="C1.5.6:_HAD__Beta-PGM__Phospha"/>
    <property type="match status" value="1"/>
</dbReference>
<comment type="function">
    <text evidence="10">Specifically catalyzes the dephosphorylation of 2-phosphoglycolate. Is involved in the dissimilation of the intracellular 2-phosphoglycolate formed during the DNA repair of 3'-phosphoglycolate ends, a major class of DNA lesions induced by oxidative stress.</text>
</comment>
<evidence type="ECO:0000256" key="3">
    <source>
        <dbReference type="ARBA" id="ARBA00004818"/>
    </source>
</evidence>
<reference evidence="11" key="2">
    <citation type="submission" date="2020-09" db="EMBL/GenBank/DDBJ databases">
        <authorList>
            <person name="Sun Q."/>
            <person name="Kim S."/>
        </authorList>
    </citation>
    <scope>NUCLEOTIDE SEQUENCE</scope>
    <source>
        <strain evidence="11">KCTC 42650</strain>
    </source>
</reference>
<sequence length="225" mass="24503">MNFTLQSTQRVKGLVFDLDGTLIDSARDIMTAANRLLADHSAEPIDLEQTIRFIGHGIPTLVRRVLDHRGIGHDEAILAEQVRIFSGYYGPAATETTHPYPGVMEMLAQLAAREFGLAICTNKAEAATKLICDTLGLTPYFPVIIGGDTLAVRKPDPAPLLLAIERLGVAVDECLYVGDSETDYATARNAGVRFAYFEGGYQRRDIADFAPDYRLAATSEITGLV</sequence>
<evidence type="ECO:0000256" key="6">
    <source>
        <dbReference type="ARBA" id="ARBA00022723"/>
    </source>
</evidence>
<dbReference type="PRINTS" id="PR00413">
    <property type="entry name" value="HADHALOGNASE"/>
</dbReference>
<dbReference type="NCBIfam" id="TIGR01549">
    <property type="entry name" value="HAD-SF-IA-v1"/>
    <property type="match status" value="1"/>
</dbReference>
<dbReference type="InterPro" id="IPR023198">
    <property type="entry name" value="PGP-like_dom2"/>
</dbReference>
<dbReference type="GO" id="GO:0046295">
    <property type="term" value="P:glycolate biosynthetic process"/>
    <property type="evidence" value="ECO:0007669"/>
    <property type="project" value="UniProtKB-UniRule"/>
</dbReference>
<keyword evidence="8 10" id="KW-0460">Magnesium</keyword>
<evidence type="ECO:0000256" key="8">
    <source>
        <dbReference type="ARBA" id="ARBA00022842"/>
    </source>
</evidence>
<comment type="cofactor">
    <cofactor evidence="2 10">
        <name>Mg(2+)</name>
        <dbReference type="ChEBI" id="CHEBI:18420"/>
    </cofactor>
</comment>
<evidence type="ECO:0000256" key="2">
    <source>
        <dbReference type="ARBA" id="ARBA00001946"/>
    </source>
</evidence>
<dbReference type="InterPro" id="IPR023214">
    <property type="entry name" value="HAD_sf"/>
</dbReference>
<reference evidence="11" key="1">
    <citation type="journal article" date="2014" name="Int. J. Syst. Evol. Microbiol.">
        <title>Complete genome sequence of Corynebacterium casei LMG S-19264T (=DSM 44701T), isolated from a smear-ripened cheese.</title>
        <authorList>
            <consortium name="US DOE Joint Genome Institute (JGI-PGF)"/>
            <person name="Walter F."/>
            <person name="Albersmeier A."/>
            <person name="Kalinowski J."/>
            <person name="Ruckert C."/>
        </authorList>
    </citation>
    <scope>NUCLEOTIDE SEQUENCE</scope>
    <source>
        <strain evidence="11">KCTC 42650</strain>
    </source>
</reference>
<dbReference type="GO" id="GO:0005975">
    <property type="term" value="P:carbohydrate metabolic process"/>
    <property type="evidence" value="ECO:0007669"/>
    <property type="project" value="InterPro"/>
</dbReference>
<comment type="catalytic activity">
    <reaction evidence="1 10">
        <text>2-phosphoglycolate + H2O = glycolate + phosphate</text>
        <dbReference type="Rhea" id="RHEA:14369"/>
        <dbReference type="ChEBI" id="CHEBI:15377"/>
        <dbReference type="ChEBI" id="CHEBI:29805"/>
        <dbReference type="ChEBI" id="CHEBI:43474"/>
        <dbReference type="ChEBI" id="CHEBI:58033"/>
        <dbReference type="EC" id="3.1.3.18"/>
    </reaction>
</comment>
<dbReference type="Gene3D" id="3.40.50.1000">
    <property type="entry name" value="HAD superfamily/HAD-like"/>
    <property type="match status" value="1"/>
</dbReference>
<comment type="similarity">
    <text evidence="4 10">Belongs to the HAD-like hydrolase superfamily. CbbY/CbbZ/Gph/YieH family.</text>
</comment>
<keyword evidence="12" id="KW-1185">Reference proteome</keyword>
<dbReference type="NCBIfam" id="TIGR01449">
    <property type="entry name" value="PGP_bact"/>
    <property type="match status" value="1"/>
</dbReference>
<feature type="binding site" evidence="10">
    <location>
        <position position="19"/>
    </location>
    <ligand>
        <name>Mg(2+)</name>
        <dbReference type="ChEBI" id="CHEBI:18420"/>
    </ligand>
</feature>
<comment type="pathway">
    <text evidence="3 10">Organic acid metabolism; glycolate biosynthesis; glycolate from 2-phosphoglycolate: step 1/1.</text>
</comment>
<keyword evidence="9 10" id="KW-0119">Carbohydrate metabolism</keyword>
<dbReference type="Pfam" id="PF13419">
    <property type="entry name" value="HAD_2"/>
    <property type="match status" value="1"/>
</dbReference>
<dbReference type="Proteomes" id="UP000626220">
    <property type="component" value="Unassembled WGS sequence"/>
</dbReference>
<dbReference type="PANTHER" id="PTHR43434:SF1">
    <property type="entry name" value="PHOSPHOGLYCOLATE PHOSPHATASE"/>
    <property type="match status" value="1"/>
</dbReference>
<evidence type="ECO:0000256" key="10">
    <source>
        <dbReference type="HAMAP-Rule" id="MF_00495"/>
    </source>
</evidence>
<dbReference type="FunFam" id="3.40.50.1000:FF:000022">
    <property type="entry name" value="Phosphoglycolate phosphatase"/>
    <property type="match status" value="1"/>
</dbReference>
<dbReference type="UniPathway" id="UPA00865">
    <property type="reaction ID" value="UER00834"/>
</dbReference>
<evidence type="ECO:0000256" key="4">
    <source>
        <dbReference type="ARBA" id="ARBA00006171"/>
    </source>
</evidence>
<dbReference type="InterPro" id="IPR041492">
    <property type="entry name" value="HAD_2"/>
</dbReference>
<evidence type="ECO:0000256" key="7">
    <source>
        <dbReference type="ARBA" id="ARBA00022801"/>
    </source>
</evidence>
<feature type="active site" description="Nucleophile" evidence="10">
    <location>
        <position position="17"/>
    </location>
</feature>
<evidence type="ECO:0000256" key="5">
    <source>
        <dbReference type="ARBA" id="ARBA00013078"/>
    </source>
</evidence>
<dbReference type="GO" id="GO:0008967">
    <property type="term" value="F:phosphoglycolate phosphatase activity"/>
    <property type="evidence" value="ECO:0007669"/>
    <property type="project" value="UniProtKB-UniRule"/>
</dbReference>
<dbReference type="GO" id="GO:0006281">
    <property type="term" value="P:DNA repair"/>
    <property type="evidence" value="ECO:0007669"/>
    <property type="project" value="TreeGrafter"/>
</dbReference>
<feature type="binding site" evidence="10">
    <location>
        <position position="17"/>
    </location>
    <ligand>
        <name>Mg(2+)</name>
        <dbReference type="ChEBI" id="CHEBI:18420"/>
    </ligand>
</feature>
<evidence type="ECO:0000313" key="12">
    <source>
        <dbReference type="Proteomes" id="UP000626220"/>
    </source>
</evidence>